<reference evidence="2" key="1">
    <citation type="submission" date="2021-02" db="EMBL/GenBank/DDBJ databases">
        <authorList>
            <person name="Nowell W R."/>
        </authorList>
    </citation>
    <scope>NUCLEOTIDE SEQUENCE</scope>
</reference>
<feature type="region of interest" description="Disordered" evidence="1">
    <location>
        <begin position="65"/>
        <end position="88"/>
    </location>
</feature>
<dbReference type="CDD" id="cd00022">
    <property type="entry name" value="BIR"/>
    <property type="match status" value="2"/>
</dbReference>
<sequence length="757" mass="85020">MNNNQTEHSHTQSDGPLDNYQIDIHERHTRVSDNGGKKNARGTILNQIQNCSSQRESYGATGLMINGASDTESKQHDFQRLDSDNTSNNERIQLYSKKLEQANLFGEQIQKSLQNSHSVQVEKRIENLSSEQAQQITENLHIEQVQKTIEKSVDHDRISIKISKQNEMDIDLKEKASSLILRGIGCSTSEQKKRNVSHARSGIHKTLILCAQLIKCPGVHSITAMQACGFRYTNVRDTVRCDHCKLEISDWTKEMIPFGVHAELSPECTFVRSMKPPNTEFVTCSTPPKLTNIVRTNLDSLEKEKPSKPLTIETTKNGSFSWMHTEVKAVKVIRQETFSNWPSETPYTGSQMINAGYFYCNAGDRVTCIYCHLTCQQWKSNSEEPWEVHKTMSPKCPFVIAEMARREALTISTVNENTAINVLSETIDIADTLPFSEVAITETCNATYRNISQRYESFSTWPMGASPTVKDLVDAGFFYAGTNTTVICFSCNGSLEKWEANSNPIIEHVTWFPYCKYIKEVCGGDPYRELPESVRITNEGTKVNHSIITETSSSVALLTTEESTLSCCATARLDLPMCQTFLEKHFELPIIKRCFEDQLRLKHNDFKSYGHAYMACLILQIQINLIKRSKESITVPTIKVRQDGQREEAGHVATSSASIDPLMTSGVETNTSSQVFKNDSNRKRGLEVDSEETKEDDTNGDVAVLQPTERSISTKNNPCVLCLNEKKSLACIGNGYSAACNLCALLLELSPKCERQL</sequence>
<comment type="caution">
    <text evidence="2">The sequence shown here is derived from an EMBL/GenBank/DDBJ whole genome shotgun (WGS) entry which is preliminary data.</text>
</comment>
<dbReference type="PANTHER" id="PTHR10044:SF139">
    <property type="entry name" value="DEATH-ASSOCIATED INHIBITOR OF APOPTOSIS 2"/>
    <property type="match status" value="1"/>
</dbReference>
<evidence type="ECO:0000256" key="1">
    <source>
        <dbReference type="SAM" id="MobiDB-lite"/>
    </source>
</evidence>
<dbReference type="GO" id="GO:0005634">
    <property type="term" value="C:nucleus"/>
    <property type="evidence" value="ECO:0007669"/>
    <property type="project" value="TreeGrafter"/>
</dbReference>
<dbReference type="SMART" id="SM00238">
    <property type="entry name" value="BIR"/>
    <property type="match status" value="3"/>
</dbReference>
<dbReference type="AlphaFoldDB" id="A0A817W8T3"/>
<feature type="compositionally biased region" description="Polar residues" evidence="1">
    <location>
        <begin position="666"/>
        <end position="678"/>
    </location>
</feature>
<name>A0A817W8T3_9BILA</name>
<dbReference type="PROSITE" id="PS50143">
    <property type="entry name" value="BIR_REPEAT_2"/>
    <property type="match status" value="3"/>
</dbReference>
<dbReference type="InterPro" id="IPR001370">
    <property type="entry name" value="BIR_rpt"/>
</dbReference>
<gene>
    <name evidence="2" type="ORF">KIK155_LOCUS3757</name>
</gene>
<accession>A0A817W8T3</accession>
<dbReference type="SUPFAM" id="SSF57924">
    <property type="entry name" value="Inhibitor of apoptosis (IAP) repeat"/>
    <property type="match status" value="3"/>
</dbReference>
<dbReference type="Proteomes" id="UP000663865">
    <property type="component" value="Unassembled WGS sequence"/>
</dbReference>
<evidence type="ECO:0000313" key="3">
    <source>
        <dbReference type="Proteomes" id="UP000663865"/>
    </source>
</evidence>
<proteinExistence type="predicted"/>
<feature type="compositionally biased region" description="Acidic residues" evidence="1">
    <location>
        <begin position="688"/>
        <end position="699"/>
    </location>
</feature>
<feature type="region of interest" description="Disordered" evidence="1">
    <location>
        <begin position="663"/>
        <end position="699"/>
    </location>
</feature>
<dbReference type="InterPro" id="IPR050784">
    <property type="entry name" value="IAP"/>
</dbReference>
<dbReference type="GO" id="GO:0005737">
    <property type="term" value="C:cytoplasm"/>
    <property type="evidence" value="ECO:0007669"/>
    <property type="project" value="TreeGrafter"/>
</dbReference>
<dbReference type="Pfam" id="PF00653">
    <property type="entry name" value="BIR"/>
    <property type="match status" value="3"/>
</dbReference>
<dbReference type="Gene3D" id="1.10.1170.10">
    <property type="entry name" value="Inhibitor Of Apoptosis Protein (2mihbC-IAP-1), Chain A"/>
    <property type="match status" value="3"/>
</dbReference>
<protein>
    <submittedName>
        <fullName evidence="2">Uncharacterized protein</fullName>
    </submittedName>
</protein>
<dbReference type="EMBL" id="CAJNYV010000246">
    <property type="protein sequence ID" value="CAF3352734.1"/>
    <property type="molecule type" value="Genomic_DNA"/>
</dbReference>
<evidence type="ECO:0000313" key="2">
    <source>
        <dbReference type="EMBL" id="CAF3352734.1"/>
    </source>
</evidence>
<dbReference type="GO" id="GO:0051726">
    <property type="term" value="P:regulation of cell cycle"/>
    <property type="evidence" value="ECO:0007669"/>
    <property type="project" value="TreeGrafter"/>
</dbReference>
<feature type="compositionally biased region" description="Basic and acidic residues" evidence="1">
    <location>
        <begin position="71"/>
        <end position="83"/>
    </location>
</feature>
<dbReference type="PANTHER" id="PTHR10044">
    <property type="entry name" value="INHIBITOR OF APOPTOSIS"/>
    <property type="match status" value="1"/>
</dbReference>
<organism evidence="2 3">
    <name type="scientific">Rotaria socialis</name>
    <dbReference type="NCBI Taxonomy" id="392032"/>
    <lineage>
        <taxon>Eukaryota</taxon>
        <taxon>Metazoa</taxon>
        <taxon>Spiralia</taxon>
        <taxon>Gnathifera</taxon>
        <taxon>Rotifera</taxon>
        <taxon>Eurotatoria</taxon>
        <taxon>Bdelloidea</taxon>
        <taxon>Philodinida</taxon>
        <taxon>Philodinidae</taxon>
        <taxon>Rotaria</taxon>
    </lineage>
</organism>